<name>A0A1Q5U3V5_9GAMM</name>
<keyword evidence="2" id="KW-1185">Reference proteome</keyword>
<protein>
    <submittedName>
        <fullName evidence="1">Uncharacterized protein</fullName>
    </submittedName>
</protein>
<dbReference type="OrthoDB" id="6447989at2"/>
<accession>A0A1Q5U3V5</accession>
<comment type="caution">
    <text evidence="1">The sequence shown here is derived from an EMBL/GenBank/DDBJ whole genome shotgun (WGS) entry which is preliminary data.</text>
</comment>
<dbReference type="RefSeq" id="WP_074019573.1">
    <property type="nucleotide sequence ID" value="NZ_CAWMWP010000109.1"/>
</dbReference>
<dbReference type="AlphaFoldDB" id="A0A1Q5U3V5"/>
<dbReference type="EMBL" id="MKGR01000008">
    <property type="protein sequence ID" value="OKP07162.1"/>
    <property type="molecule type" value="Genomic_DNA"/>
</dbReference>
<reference evidence="1 2" key="1">
    <citation type="submission" date="2016-09" db="EMBL/GenBank/DDBJ databases">
        <title>Xenorhabdus thuongxuanensis sp. nov. and Xenorhabdus eapokensis sp. nov., isolated from Steinernema species.</title>
        <authorList>
            <person name="Kaempfer P."/>
            <person name="Tobias N.J."/>
            <person name="Phan Ke L."/>
            <person name="Bode H.B."/>
            <person name="Glaeser S.P."/>
        </authorList>
    </citation>
    <scope>NUCLEOTIDE SEQUENCE [LARGE SCALE GENOMIC DNA]</scope>
    <source>
        <strain evidence="1 2">30TX1</strain>
    </source>
</reference>
<gene>
    <name evidence="1" type="ORF">Xentx_01431</name>
</gene>
<sequence length="178" mass="20143">MKNIILGIILTTNVFPAITHASPVNTLYKKAIGNIVDNPQCNEQEFLLETPHKISDDEDDIQQHSTKFTHDVFVTFSKDTNTKGFNIDISAFPAPKTLNEQLSAFCVISAFQAAIDPSKTTNEYMKLSQKMYSSASKSKNGRDEYQSKNYEHIVHLDKGTDKPTLTFQFYPQGYELPR</sequence>
<organism evidence="1 2">
    <name type="scientific">Xenorhabdus thuongxuanensis</name>
    <dbReference type="NCBI Taxonomy" id="1873484"/>
    <lineage>
        <taxon>Bacteria</taxon>
        <taxon>Pseudomonadati</taxon>
        <taxon>Pseudomonadota</taxon>
        <taxon>Gammaproteobacteria</taxon>
        <taxon>Enterobacterales</taxon>
        <taxon>Morganellaceae</taxon>
        <taxon>Xenorhabdus</taxon>
    </lineage>
</organism>
<proteinExistence type="predicted"/>
<evidence type="ECO:0000313" key="2">
    <source>
        <dbReference type="Proteomes" id="UP000186277"/>
    </source>
</evidence>
<evidence type="ECO:0000313" key="1">
    <source>
        <dbReference type="EMBL" id="OKP07162.1"/>
    </source>
</evidence>
<dbReference type="Proteomes" id="UP000186277">
    <property type="component" value="Unassembled WGS sequence"/>
</dbReference>